<feature type="transmembrane region" description="Helical" evidence="1">
    <location>
        <begin position="66"/>
        <end position="84"/>
    </location>
</feature>
<protein>
    <submittedName>
        <fullName evidence="2">Uncharacterized protein</fullName>
    </submittedName>
</protein>
<evidence type="ECO:0000313" key="3">
    <source>
        <dbReference type="Proteomes" id="UP000886861"/>
    </source>
</evidence>
<organism evidence="2 3">
    <name type="scientific">Candidatus Caccopulliclostridium gallistercoris</name>
    <dbReference type="NCBI Taxonomy" id="2840719"/>
    <lineage>
        <taxon>Bacteria</taxon>
        <taxon>Bacillati</taxon>
        <taxon>Bacillota</taxon>
        <taxon>Clostridia</taxon>
        <taxon>Candidatus Caccopulliclostridium</taxon>
    </lineage>
</organism>
<reference evidence="2" key="1">
    <citation type="submission" date="2020-10" db="EMBL/GenBank/DDBJ databases">
        <authorList>
            <person name="Gilroy R."/>
        </authorList>
    </citation>
    <scope>NUCLEOTIDE SEQUENCE</scope>
    <source>
        <strain evidence="2">CHK186-9395</strain>
    </source>
</reference>
<feature type="transmembrane region" description="Helical" evidence="1">
    <location>
        <begin position="497"/>
        <end position="518"/>
    </location>
</feature>
<sequence>MKNILNLIKINFISLFKNMFGINKRKKATGFLGTAILLLVVMYLAFGSTMNSFAMILSEVGSMDYLLFMGAILSFAFVLFFITYEAQSYFFKTKDFELLSSLPIKNSHIVIAKYTSVLLSAYLYSSFILFPTFVVYFMYVPFNFGLLLLFLLGFLFFPLVPMALGTLFGLIISLITSKLKFSNVISIILFVLIFVLYFVLYFYMNNFVSSITQGGQNLLNSLQYYLPSVVWFFTGFVQGNVLYIFLDIILALAVSGITITLLSLLYKKINFNLLKVAKPKVKGEISFKKKSVSASLLKIEAKRFLSYPSYVLNSCFGLIFMLVIPFFFKFAVFSGEGMEEIALELATIIPIITICINAMLAGMTNTTASSISLEGKQIALLKSLPIKPSKIYFNKILFNNLLAIPVIIVSNIINLILFFEYFNVFSGIFLFLVPILAVLSVSTFGILINLLMPKFNFENVNQVIKQSVCVLIILLLAMVLGIVPMIISFYIPALNLFLIIYALLYLILFIVSIAILKIKGEKLYSKLKI</sequence>
<keyword evidence="1" id="KW-1133">Transmembrane helix</keyword>
<feature type="transmembrane region" description="Helical" evidence="1">
    <location>
        <begin position="241"/>
        <end position="266"/>
    </location>
</feature>
<feature type="transmembrane region" description="Helical" evidence="1">
    <location>
        <begin position="121"/>
        <end position="140"/>
    </location>
</feature>
<feature type="transmembrane region" description="Helical" evidence="1">
    <location>
        <begin position="184"/>
        <end position="204"/>
    </location>
</feature>
<feature type="transmembrane region" description="Helical" evidence="1">
    <location>
        <begin position="146"/>
        <end position="172"/>
    </location>
</feature>
<feature type="transmembrane region" description="Helical" evidence="1">
    <location>
        <begin position="468"/>
        <end position="491"/>
    </location>
</feature>
<keyword evidence="1" id="KW-0812">Transmembrane</keyword>
<comment type="caution">
    <text evidence="2">The sequence shown here is derived from an EMBL/GenBank/DDBJ whole genome shotgun (WGS) entry which is preliminary data.</text>
</comment>
<feature type="transmembrane region" description="Helical" evidence="1">
    <location>
        <begin position="396"/>
        <end position="419"/>
    </location>
</feature>
<dbReference type="Proteomes" id="UP000886861">
    <property type="component" value="Unassembled WGS sequence"/>
</dbReference>
<gene>
    <name evidence="2" type="ORF">IAA62_00395</name>
</gene>
<feature type="transmembrane region" description="Helical" evidence="1">
    <location>
        <begin position="425"/>
        <end position="448"/>
    </location>
</feature>
<keyword evidence="1" id="KW-0472">Membrane</keyword>
<evidence type="ECO:0000256" key="1">
    <source>
        <dbReference type="SAM" id="Phobius"/>
    </source>
</evidence>
<evidence type="ECO:0000313" key="2">
    <source>
        <dbReference type="EMBL" id="HIV01011.1"/>
    </source>
</evidence>
<accession>A0A9D1NDQ9</accession>
<dbReference type="EMBL" id="DVOJ01000003">
    <property type="protein sequence ID" value="HIV01011.1"/>
    <property type="molecule type" value="Genomic_DNA"/>
</dbReference>
<dbReference type="AlphaFoldDB" id="A0A9D1NDQ9"/>
<proteinExistence type="predicted"/>
<feature type="transmembrane region" description="Helical" evidence="1">
    <location>
        <begin position="28"/>
        <end position="46"/>
    </location>
</feature>
<name>A0A9D1NDQ9_9FIRM</name>
<reference evidence="2" key="2">
    <citation type="journal article" date="2021" name="PeerJ">
        <title>Extensive microbial diversity within the chicken gut microbiome revealed by metagenomics and culture.</title>
        <authorList>
            <person name="Gilroy R."/>
            <person name="Ravi A."/>
            <person name="Getino M."/>
            <person name="Pursley I."/>
            <person name="Horton D.L."/>
            <person name="Alikhan N.F."/>
            <person name="Baker D."/>
            <person name="Gharbi K."/>
            <person name="Hall N."/>
            <person name="Watson M."/>
            <person name="Adriaenssens E.M."/>
            <person name="Foster-Nyarko E."/>
            <person name="Jarju S."/>
            <person name="Secka A."/>
            <person name="Antonio M."/>
            <person name="Oren A."/>
            <person name="Chaudhuri R.R."/>
            <person name="La Ragione R."/>
            <person name="Hildebrand F."/>
            <person name="Pallen M.J."/>
        </authorList>
    </citation>
    <scope>NUCLEOTIDE SEQUENCE</scope>
    <source>
        <strain evidence="2">CHK186-9395</strain>
    </source>
</reference>
<feature type="transmembrane region" description="Helical" evidence="1">
    <location>
        <begin position="348"/>
        <end position="375"/>
    </location>
</feature>
<feature type="transmembrane region" description="Helical" evidence="1">
    <location>
        <begin position="310"/>
        <end position="328"/>
    </location>
</feature>